<keyword evidence="7" id="KW-1185">Reference proteome</keyword>
<dbReference type="SMART" id="SM00391">
    <property type="entry name" value="MBD"/>
    <property type="match status" value="1"/>
</dbReference>
<gene>
    <name evidence="6" type="primary">Mbd4</name>
    <name evidence="6" type="ORF">CDAR_210652</name>
</gene>
<dbReference type="FunFam" id="1.10.340.30:FF:000007">
    <property type="entry name" value="Methyl-CpG-binding domain protein 4"/>
    <property type="match status" value="1"/>
</dbReference>
<dbReference type="PROSITE" id="PS50982">
    <property type="entry name" value="MBD"/>
    <property type="match status" value="1"/>
</dbReference>
<keyword evidence="2" id="KW-0597">Phosphoprotein</keyword>
<feature type="compositionally biased region" description="Basic residues" evidence="4">
    <location>
        <begin position="24"/>
        <end position="33"/>
    </location>
</feature>
<proteinExistence type="predicted"/>
<name>A0AAV4N404_9ARAC</name>
<dbReference type="InterPro" id="IPR011257">
    <property type="entry name" value="DNA_glycosylase"/>
</dbReference>
<dbReference type="Gene3D" id="1.10.340.30">
    <property type="entry name" value="Hypothetical protein, domain 2"/>
    <property type="match status" value="1"/>
</dbReference>
<dbReference type="CDD" id="cd01396">
    <property type="entry name" value="MeCP2_MBD"/>
    <property type="match status" value="1"/>
</dbReference>
<evidence type="ECO:0000256" key="3">
    <source>
        <dbReference type="ARBA" id="ARBA00023242"/>
    </source>
</evidence>
<sequence>MNSIDRKAQDQKESPSAPEGWKKEIKKRKSGKTKGKYDVYFYSPDQKKFRSKISIQRYIKDNDLELELNSFDFTVPESYKSSLKKTVPEDSTEVNNNDEQISLTNKAEFEQDLKSCDSVENDGISAEEMPSKDNSMQENNYEENILSNKDECKQDLKTRDSVQNYSISVTEIPFEGNAMQESNHEENILTNKDEYKQDLENCNSIENFGVCCEEITIKDNSKHENNMKKCSETDCGTTKSTNIFEGHHENVSTDDSKTRIKSSKQSSPYFSMKCSNKGALAPKYFRKRIPKWVPPRSPYNLIQEDLYHDPWKMLIATICLQKTTGKSVKKILADFFSTFPTPEAVLASQPAEISKFLEPLGLQDKKAKIILRFSDEYINKNWKYPSELHGIGKYGNDSFRIFCVKEWKQVNPRDHMLEKYHNWLKSTFR</sequence>
<dbReference type="GO" id="GO:0003677">
    <property type="term" value="F:DNA binding"/>
    <property type="evidence" value="ECO:0007669"/>
    <property type="project" value="InterPro"/>
</dbReference>
<reference evidence="6 7" key="1">
    <citation type="submission" date="2021-06" db="EMBL/GenBank/DDBJ databases">
        <title>Caerostris darwini draft genome.</title>
        <authorList>
            <person name="Kono N."/>
            <person name="Arakawa K."/>
        </authorList>
    </citation>
    <scope>NUCLEOTIDE SEQUENCE [LARGE SCALE GENOMIC DNA]</scope>
</reference>
<dbReference type="Pfam" id="PF01429">
    <property type="entry name" value="MBD"/>
    <property type="match status" value="1"/>
</dbReference>
<dbReference type="GO" id="GO:0006284">
    <property type="term" value="P:base-excision repair"/>
    <property type="evidence" value="ECO:0007669"/>
    <property type="project" value="InterPro"/>
</dbReference>
<accession>A0AAV4N404</accession>
<dbReference type="GO" id="GO:0003824">
    <property type="term" value="F:catalytic activity"/>
    <property type="evidence" value="ECO:0007669"/>
    <property type="project" value="InterPro"/>
</dbReference>
<dbReference type="SUPFAM" id="SSF54171">
    <property type="entry name" value="DNA-binding domain"/>
    <property type="match status" value="1"/>
</dbReference>
<dbReference type="InterPro" id="IPR045138">
    <property type="entry name" value="MeCP2/MBD4"/>
</dbReference>
<evidence type="ECO:0000313" key="7">
    <source>
        <dbReference type="Proteomes" id="UP001054837"/>
    </source>
</evidence>
<feature type="compositionally biased region" description="Basic and acidic residues" evidence="4">
    <location>
        <begin position="1"/>
        <end position="13"/>
    </location>
</feature>
<evidence type="ECO:0000256" key="2">
    <source>
        <dbReference type="ARBA" id="ARBA00022553"/>
    </source>
</evidence>
<feature type="region of interest" description="Disordered" evidence="4">
    <location>
        <begin position="1"/>
        <end position="33"/>
    </location>
</feature>
<protein>
    <submittedName>
        <fullName evidence="6">Methyl-CpG-binding domain protein 4</fullName>
    </submittedName>
</protein>
<comment type="subcellular location">
    <subcellularLocation>
        <location evidence="1">Nucleus</location>
    </subcellularLocation>
</comment>
<feature type="domain" description="MBD" evidence="5">
    <location>
        <begin position="7"/>
        <end position="78"/>
    </location>
</feature>
<dbReference type="Proteomes" id="UP001054837">
    <property type="component" value="Unassembled WGS sequence"/>
</dbReference>
<organism evidence="6 7">
    <name type="scientific">Caerostris darwini</name>
    <dbReference type="NCBI Taxonomy" id="1538125"/>
    <lineage>
        <taxon>Eukaryota</taxon>
        <taxon>Metazoa</taxon>
        <taxon>Ecdysozoa</taxon>
        <taxon>Arthropoda</taxon>
        <taxon>Chelicerata</taxon>
        <taxon>Arachnida</taxon>
        <taxon>Araneae</taxon>
        <taxon>Araneomorphae</taxon>
        <taxon>Entelegynae</taxon>
        <taxon>Araneoidea</taxon>
        <taxon>Araneidae</taxon>
        <taxon>Caerostris</taxon>
    </lineage>
</organism>
<dbReference type="InterPro" id="IPR001739">
    <property type="entry name" value="Methyl_CpG_DNA-bd"/>
</dbReference>
<evidence type="ECO:0000256" key="1">
    <source>
        <dbReference type="ARBA" id="ARBA00004123"/>
    </source>
</evidence>
<dbReference type="Gene3D" id="3.30.890.10">
    <property type="entry name" value="Methyl-cpg-binding Protein 2, Chain A"/>
    <property type="match status" value="1"/>
</dbReference>
<dbReference type="PANTHER" id="PTHR15074">
    <property type="entry name" value="METHYL-CPG-BINDING PROTEIN"/>
    <property type="match status" value="1"/>
</dbReference>
<dbReference type="InterPro" id="IPR016177">
    <property type="entry name" value="DNA-bd_dom_sf"/>
</dbReference>
<dbReference type="AlphaFoldDB" id="A0AAV4N404"/>
<dbReference type="EMBL" id="BPLQ01001103">
    <property type="protein sequence ID" value="GIX78560.1"/>
    <property type="molecule type" value="Genomic_DNA"/>
</dbReference>
<evidence type="ECO:0000259" key="5">
    <source>
        <dbReference type="PROSITE" id="PS50982"/>
    </source>
</evidence>
<evidence type="ECO:0000256" key="4">
    <source>
        <dbReference type="SAM" id="MobiDB-lite"/>
    </source>
</evidence>
<evidence type="ECO:0000313" key="6">
    <source>
        <dbReference type="EMBL" id="GIX78560.1"/>
    </source>
</evidence>
<dbReference type="Pfam" id="PF00730">
    <property type="entry name" value="HhH-GPD"/>
    <property type="match status" value="1"/>
</dbReference>
<dbReference type="SUPFAM" id="SSF48150">
    <property type="entry name" value="DNA-glycosylase"/>
    <property type="match status" value="1"/>
</dbReference>
<dbReference type="InterPro" id="IPR003265">
    <property type="entry name" value="HhH-GPD_domain"/>
</dbReference>
<dbReference type="PANTHER" id="PTHR15074:SF0">
    <property type="entry name" value="METHYL-CPG-BINDING DOMAIN PROTEIN 4-LIKE PROTEIN"/>
    <property type="match status" value="1"/>
</dbReference>
<keyword evidence="3" id="KW-0539">Nucleus</keyword>
<comment type="caution">
    <text evidence="6">The sequence shown here is derived from an EMBL/GenBank/DDBJ whole genome shotgun (WGS) entry which is preliminary data.</text>
</comment>
<dbReference type="GO" id="GO:0005634">
    <property type="term" value="C:nucleus"/>
    <property type="evidence" value="ECO:0007669"/>
    <property type="project" value="UniProtKB-SubCell"/>
</dbReference>